<feature type="transmembrane region" description="Helical" evidence="2">
    <location>
        <begin position="47"/>
        <end position="65"/>
    </location>
</feature>
<evidence type="ECO:0000256" key="1">
    <source>
        <dbReference type="SAM" id="MobiDB-lite"/>
    </source>
</evidence>
<dbReference type="OrthoDB" id="1750577at2"/>
<evidence type="ECO:0000313" key="5">
    <source>
        <dbReference type="Proteomes" id="UP000185192"/>
    </source>
</evidence>
<evidence type="ECO:0000259" key="3">
    <source>
        <dbReference type="Pfam" id="PF03703"/>
    </source>
</evidence>
<feature type="region of interest" description="Disordered" evidence="1">
    <location>
        <begin position="1"/>
        <end position="20"/>
    </location>
</feature>
<keyword evidence="5" id="KW-1185">Reference proteome</keyword>
<keyword evidence="2" id="KW-0472">Membrane</keyword>
<keyword evidence="2" id="KW-0812">Transmembrane</keyword>
<evidence type="ECO:0000256" key="2">
    <source>
        <dbReference type="SAM" id="Phobius"/>
    </source>
</evidence>
<keyword evidence="2" id="KW-1133">Transmembrane helix</keyword>
<gene>
    <name evidence="4" type="ORF">SAMN02745824_0459</name>
</gene>
<dbReference type="InterPro" id="IPR005182">
    <property type="entry name" value="YdbS-like_PH"/>
</dbReference>
<organism evidence="4 5">
    <name type="scientific">Parasphingorhabdus marina DSM 22363</name>
    <dbReference type="NCBI Taxonomy" id="1123272"/>
    <lineage>
        <taxon>Bacteria</taxon>
        <taxon>Pseudomonadati</taxon>
        <taxon>Pseudomonadota</taxon>
        <taxon>Alphaproteobacteria</taxon>
        <taxon>Sphingomonadales</taxon>
        <taxon>Sphingomonadaceae</taxon>
        <taxon>Parasphingorhabdus</taxon>
    </lineage>
</organism>
<dbReference type="RefSeq" id="WP_084192437.1">
    <property type="nucleotide sequence ID" value="NZ_FSQW01000001.1"/>
</dbReference>
<sequence>MTDTARQPSSPSIDPPLPITESEPAVSYNQGLTPLHPPHKSLIRVRMTIRAFFLVIAALVADFFAQDRLGVPGGYLAGTALVLAGLMILVLPNRIYRRWGYDMGEEQLRVLRGFLWRTDTIVPFNRIQHIDVAQGPLQRFFGLSTLIVHTAGTHNSIVVLPGLATATAEEMRDTIKQHIRQDMI</sequence>
<feature type="domain" description="YdbS-like PH" evidence="3">
    <location>
        <begin position="96"/>
        <end position="175"/>
    </location>
</feature>
<dbReference type="PANTHER" id="PTHR34473">
    <property type="entry name" value="UPF0699 TRANSMEMBRANE PROTEIN YDBS"/>
    <property type="match status" value="1"/>
</dbReference>
<dbReference type="Pfam" id="PF03703">
    <property type="entry name" value="bPH_2"/>
    <property type="match status" value="1"/>
</dbReference>
<dbReference type="AlphaFoldDB" id="A0A1N6CMX0"/>
<name>A0A1N6CMX0_9SPHN</name>
<evidence type="ECO:0000313" key="4">
    <source>
        <dbReference type="EMBL" id="SIN59921.1"/>
    </source>
</evidence>
<dbReference type="PANTHER" id="PTHR34473:SF3">
    <property type="entry name" value="TRANSMEMBRANE PROTEIN-RELATED"/>
    <property type="match status" value="1"/>
</dbReference>
<protein>
    <recommendedName>
        <fullName evidence="3">YdbS-like PH domain-containing protein</fullName>
    </recommendedName>
</protein>
<dbReference type="EMBL" id="FSQW01000001">
    <property type="protein sequence ID" value="SIN59921.1"/>
    <property type="molecule type" value="Genomic_DNA"/>
</dbReference>
<dbReference type="Proteomes" id="UP000185192">
    <property type="component" value="Unassembled WGS sequence"/>
</dbReference>
<reference evidence="5" key="1">
    <citation type="submission" date="2016-11" db="EMBL/GenBank/DDBJ databases">
        <authorList>
            <person name="Varghese N."/>
            <person name="Submissions S."/>
        </authorList>
    </citation>
    <scope>NUCLEOTIDE SEQUENCE [LARGE SCALE GENOMIC DNA]</scope>
    <source>
        <strain evidence="5">DSM 22363</strain>
    </source>
</reference>
<accession>A0A1N6CMX0</accession>
<proteinExistence type="predicted"/>
<dbReference type="STRING" id="1123272.SAMN02745824_0459"/>
<feature type="transmembrane region" description="Helical" evidence="2">
    <location>
        <begin position="71"/>
        <end position="91"/>
    </location>
</feature>